<dbReference type="Pfam" id="PF17917">
    <property type="entry name" value="RT_RNaseH"/>
    <property type="match status" value="1"/>
</dbReference>
<evidence type="ECO:0000256" key="1">
    <source>
        <dbReference type="ARBA" id="ARBA00022679"/>
    </source>
</evidence>
<evidence type="ECO:0000256" key="3">
    <source>
        <dbReference type="ARBA" id="ARBA00022722"/>
    </source>
</evidence>
<dbReference type="PANTHER" id="PTHR37984">
    <property type="entry name" value="PROTEIN CBG26694"/>
    <property type="match status" value="1"/>
</dbReference>
<keyword evidence="5" id="KW-0378">Hydrolase</keyword>
<dbReference type="GO" id="GO:0016787">
    <property type="term" value="F:hydrolase activity"/>
    <property type="evidence" value="ECO:0007669"/>
    <property type="project" value="UniProtKB-KW"/>
</dbReference>
<name>A0A0K2V2G3_LEPSM</name>
<dbReference type="InterPro" id="IPR041373">
    <property type="entry name" value="RT_RNaseH"/>
</dbReference>
<dbReference type="SUPFAM" id="SSF56672">
    <property type="entry name" value="DNA/RNA polymerases"/>
    <property type="match status" value="1"/>
</dbReference>
<evidence type="ECO:0000256" key="6">
    <source>
        <dbReference type="ARBA" id="ARBA00022918"/>
    </source>
</evidence>
<sequence>MVIDPMERLTVETDVSESVIGALLSQCLKLVAFFSRSLNKSERHYSPVKKEAYAIVEALRTWRHFLIGKQFLLLKDQKALSFMFNQNILIRSKMRKLLDGDWNCRIFLLTSNIDLEGKMWLQINCQEYVE</sequence>
<evidence type="ECO:0000256" key="5">
    <source>
        <dbReference type="ARBA" id="ARBA00022801"/>
    </source>
</evidence>
<organism evidence="8">
    <name type="scientific">Lepeophtheirus salmonis</name>
    <name type="common">Salmon louse</name>
    <name type="synonym">Caligus salmonis</name>
    <dbReference type="NCBI Taxonomy" id="72036"/>
    <lineage>
        <taxon>Eukaryota</taxon>
        <taxon>Metazoa</taxon>
        <taxon>Ecdysozoa</taxon>
        <taxon>Arthropoda</taxon>
        <taxon>Crustacea</taxon>
        <taxon>Multicrustacea</taxon>
        <taxon>Hexanauplia</taxon>
        <taxon>Copepoda</taxon>
        <taxon>Siphonostomatoida</taxon>
        <taxon>Caligidae</taxon>
        <taxon>Lepeophtheirus</taxon>
    </lineage>
</organism>
<dbReference type="EMBL" id="HACA01027367">
    <property type="protein sequence ID" value="CDW44728.1"/>
    <property type="molecule type" value="Transcribed_RNA"/>
</dbReference>
<evidence type="ECO:0000256" key="4">
    <source>
        <dbReference type="ARBA" id="ARBA00022759"/>
    </source>
</evidence>
<evidence type="ECO:0000259" key="7">
    <source>
        <dbReference type="Pfam" id="PF17917"/>
    </source>
</evidence>
<protein>
    <recommendedName>
        <fullName evidence="7">Reverse transcriptase RNase H-like domain-containing protein</fullName>
    </recommendedName>
</protein>
<keyword evidence="2" id="KW-0548">Nucleotidyltransferase</keyword>
<dbReference type="PANTHER" id="PTHR37984:SF5">
    <property type="entry name" value="PROTEIN NYNRIN-LIKE"/>
    <property type="match status" value="1"/>
</dbReference>
<dbReference type="InterPro" id="IPR050951">
    <property type="entry name" value="Retrovirus_Pol_polyprotein"/>
</dbReference>
<reference evidence="8" key="1">
    <citation type="submission" date="2014-05" db="EMBL/GenBank/DDBJ databases">
        <authorList>
            <person name="Chronopoulou M."/>
        </authorList>
    </citation>
    <scope>NUCLEOTIDE SEQUENCE</scope>
    <source>
        <tissue evidence="8">Whole organism</tissue>
    </source>
</reference>
<dbReference type="InterPro" id="IPR043502">
    <property type="entry name" value="DNA/RNA_pol_sf"/>
</dbReference>
<keyword evidence="6" id="KW-0695">RNA-directed DNA polymerase</keyword>
<evidence type="ECO:0000256" key="2">
    <source>
        <dbReference type="ARBA" id="ARBA00022695"/>
    </source>
</evidence>
<dbReference type="AlphaFoldDB" id="A0A0K2V2G3"/>
<dbReference type="GO" id="GO:0003964">
    <property type="term" value="F:RNA-directed DNA polymerase activity"/>
    <property type="evidence" value="ECO:0007669"/>
    <property type="project" value="UniProtKB-KW"/>
</dbReference>
<keyword evidence="4" id="KW-0255">Endonuclease</keyword>
<dbReference type="GO" id="GO:0004519">
    <property type="term" value="F:endonuclease activity"/>
    <property type="evidence" value="ECO:0007669"/>
    <property type="project" value="UniProtKB-KW"/>
</dbReference>
<proteinExistence type="predicted"/>
<dbReference type="EMBL" id="HACA01027368">
    <property type="protein sequence ID" value="CDW44729.1"/>
    <property type="molecule type" value="Transcribed_RNA"/>
</dbReference>
<accession>A0A0K2V2G3</accession>
<keyword evidence="1" id="KW-0808">Transferase</keyword>
<feature type="domain" description="Reverse transcriptase RNase H-like" evidence="7">
    <location>
        <begin position="4"/>
        <end position="88"/>
    </location>
</feature>
<keyword evidence="3" id="KW-0540">Nuclease</keyword>
<evidence type="ECO:0000313" key="8">
    <source>
        <dbReference type="EMBL" id="CDW44728.1"/>
    </source>
</evidence>
<dbReference type="CDD" id="cd09274">
    <property type="entry name" value="RNase_HI_RT_Ty3"/>
    <property type="match status" value="1"/>
</dbReference>